<dbReference type="PANTHER" id="PTHR24292:SF54">
    <property type="entry name" value="CYP9F3-RELATED"/>
    <property type="match status" value="1"/>
</dbReference>
<evidence type="ECO:0000256" key="13">
    <source>
        <dbReference type="ARBA" id="ARBA00023136"/>
    </source>
</evidence>
<dbReference type="InterPro" id="IPR017972">
    <property type="entry name" value="Cyt_P450_CS"/>
</dbReference>
<keyword evidence="9" id="KW-0492">Microsome</keyword>
<proteinExistence type="inferred from homology"/>
<keyword evidence="15" id="KW-0812">Transmembrane</keyword>
<evidence type="ECO:0000256" key="4">
    <source>
        <dbReference type="ARBA" id="ARBA00010617"/>
    </source>
</evidence>
<keyword evidence="16" id="KW-1185">Reference proteome</keyword>
<dbReference type="PANTHER" id="PTHR24292">
    <property type="entry name" value="CYTOCHROME P450"/>
    <property type="match status" value="1"/>
</dbReference>
<keyword evidence="10" id="KW-0560">Oxidoreductase</keyword>
<dbReference type="OrthoDB" id="2789670at2759"/>
<sequence>MIILLIWSAVLVAVITLYFRRLYSSFSRHGIKHIKPVPILGNMAKVVLRAEHVSDGLTKVYNDFPEERFVGRYEFTKELIVVRDLELVKKITVKDFEHFLDHRPLLGNGESYFSRNLFSLRGQEWKDMRSTLSPAFTSSKMRLMVPFMVEVGDQMMRSLHRTIKESKNGSVDVDCKDLTARYANDVIASCAFGLKVDSHNDKNNNFYELGKETSTFNFRQVIKAFLFANLPEVAKFLKLDFLSESSKNAFKRLVLDTMENRELKNIIRPDMIHLLMEAKKGQLTHEDIKSKDQAVGFATVTESAVGKIKVNREWTDEDLVAQAVLFFIAGFEAVSSSMSFLLYELAVNPDVQERLAQEIKETDAKNGGKFDFNSIQNMVYMDMVVSEVLRLWPTAGALDRICTKDYNMGKPNPKAEKDYIIRKGTGMWIPVFTIHRDPDYFSNPLKFDPERFSEENRHTINPLAYMPFGVGPRNCIGSRFALCEVKVMTYQILREMEVSPCEKTCIPAKLCNETFNLRLRGGHWLKFRARTYTGDTQRHVLQKVATPVMTTYDFVKEGHVQQKSSLTKRMHSKPNQALFIGIPVRKSTSVISKVSSERSLYTLNALRMHRIKRTPHNTGELKMTTDQGLKNGVVNFIKGTAKVSVDGVNLPARVNFIGYIRNVRDQIMIILLVWLAVLIAVITLYFRRLYSSFSRHGIKHIKPVPILGNMSKVVLRAEHVSDGLTTVYNMFPEERFVGRYEFIKELIVVRDLELVKKMTVKDFEHFLDHRPLLGNSESYFSRNLFSLRGQEWKDMRSTLSPAFTSSKMRLMVPFMVEVGKQMMQSLHKIIKESKSGSIDLECKDLTTRYANDVIASCAFGLKVDSHNDKNNSFYALGKETSTFNFPQIIKAFMLANTPEIAKFLKLDFLSESSKEAFKRLVLDTMQNRELKNIIRPDMIHLLMEAKKGKLTHEDIKSNDVAAGFATVTESAVGKKEINRIWTDEDLVAQAVLFFIAGFETVSSGMSFLLHELAMNPDVQERLAQEIKENDAKNGGKFDFNSIQNMVYMDMVVSEVLRLWPPAVALDRICTKDYNMGKPNPKAEKDYIIRKGTGVWIPTFTIHRDPEHFPNPLKFDPERFSEENRHTINPLAYMPFGVGPRNCIGSRFALCEIKVMTYQILREMEVSPCEKTCIPAKLSNETFNLRLQGGHWLKFRPRT</sequence>
<dbReference type="InterPro" id="IPR001128">
    <property type="entry name" value="Cyt_P450"/>
</dbReference>
<dbReference type="InterPro" id="IPR002401">
    <property type="entry name" value="Cyt_P450_E_grp-I"/>
</dbReference>
<evidence type="ECO:0000256" key="1">
    <source>
        <dbReference type="ARBA" id="ARBA00001971"/>
    </source>
</evidence>
<dbReference type="EC" id="1.14.14.1" evidence="5"/>
<keyword evidence="7" id="KW-0479">Metal-binding</keyword>
<evidence type="ECO:0000256" key="7">
    <source>
        <dbReference type="ARBA" id="ARBA00022723"/>
    </source>
</evidence>
<dbReference type="PRINTS" id="PR00463">
    <property type="entry name" value="EP450I"/>
</dbReference>
<dbReference type="FunFam" id="1.10.630.10:FF:000042">
    <property type="entry name" value="Cytochrome P450"/>
    <property type="match status" value="2"/>
</dbReference>
<keyword evidence="6" id="KW-0349">Heme</keyword>
<evidence type="ECO:0000313" key="16">
    <source>
        <dbReference type="Proteomes" id="UP000301870"/>
    </source>
</evidence>
<reference evidence="17" key="1">
    <citation type="submission" date="2025-08" db="UniProtKB">
        <authorList>
            <consortium name="RefSeq"/>
        </authorList>
    </citation>
    <scope>IDENTIFICATION</scope>
    <source>
        <strain evidence="17">Ishihara</strain>
        <tissue evidence="17">Whole body</tissue>
    </source>
</reference>
<evidence type="ECO:0000256" key="14">
    <source>
        <dbReference type="ARBA" id="ARBA00047827"/>
    </source>
</evidence>
<evidence type="ECO:0000313" key="17">
    <source>
        <dbReference type="RefSeq" id="XP_022830966.1"/>
    </source>
</evidence>
<comment type="cofactor">
    <cofactor evidence="1">
        <name>heme</name>
        <dbReference type="ChEBI" id="CHEBI:30413"/>
    </cofactor>
</comment>
<dbReference type="KEGG" id="sliu:111359604"/>
<keyword evidence="15" id="KW-1133">Transmembrane helix</keyword>
<gene>
    <name evidence="17" type="primary">LOC111359604</name>
</gene>
<dbReference type="Proteomes" id="UP000301870">
    <property type="component" value="Chromosome 29"/>
</dbReference>
<comment type="similarity">
    <text evidence="4">Belongs to the cytochrome P450 family.</text>
</comment>
<dbReference type="Gene3D" id="1.10.630.10">
    <property type="entry name" value="Cytochrome P450"/>
    <property type="match status" value="2"/>
</dbReference>
<dbReference type="RefSeq" id="XP_022830966.1">
    <property type="nucleotide sequence ID" value="XM_022975198.1"/>
</dbReference>
<dbReference type="CDD" id="cd11056">
    <property type="entry name" value="CYP6-like"/>
    <property type="match status" value="2"/>
</dbReference>
<dbReference type="AlphaFoldDB" id="A0A9J7IXT2"/>
<keyword evidence="12" id="KW-0503">Monooxygenase</keyword>
<protein>
    <recommendedName>
        <fullName evidence="5">unspecific monooxygenase</fullName>
        <ecNumber evidence="5">1.14.14.1</ecNumber>
    </recommendedName>
</protein>
<keyword evidence="13 15" id="KW-0472">Membrane</keyword>
<evidence type="ECO:0000256" key="10">
    <source>
        <dbReference type="ARBA" id="ARBA00023002"/>
    </source>
</evidence>
<dbReference type="PRINTS" id="PR00385">
    <property type="entry name" value="P450"/>
</dbReference>
<evidence type="ECO:0000256" key="2">
    <source>
        <dbReference type="ARBA" id="ARBA00004174"/>
    </source>
</evidence>
<dbReference type="GO" id="GO:0016712">
    <property type="term" value="F:oxidoreductase activity, acting on paired donors, with incorporation or reduction of molecular oxygen, reduced flavin or flavoprotein as one donor, and incorporation of one atom of oxygen"/>
    <property type="evidence" value="ECO:0007669"/>
    <property type="project" value="UniProtKB-EC"/>
</dbReference>
<accession>A0A9J7IXT2</accession>
<dbReference type="InterPro" id="IPR050476">
    <property type="entry name" value="Insect_CytP450_Detox"/>
</dbReference>
<dbReference type="GeneID" id="111359604"/>
<feature type="transmembrane region" description="Helical" evidence="15">
    <location>
        <begin position="667"/>
        <end position="686"/>
    </location>
</feature>
<evidence type="ECO:0000256" key="3">
    <source>
        <dbReference type="ARBA" id="ARBA00004406"/>
    </source>
</evidence>
<dbReference type="GO" id="GO:0005789">
    <property type="term" value="C:endoplasmic reticulum membrane"/>
    <property type="evidence" value="ECO:0007669"/>
    <property type="project" value="UniProtKB-SubCell"/>
</dbReference>
<organism evidence="16 17">
    <name type="scientific">Spodoptera litura</name>
    <name type="common">Asian cotton leafworm</name>
    <dbReference type="NCBI Taxonomy" id="69820"/>
    <lineage>
        <taxon>Eukaryota</taxon>
        <taxon>Metazoa</taxon>
        <taxon>Ecdysozoa</taxon>
        <taxon>Arthropoda</taxon>
        <taxon>Hexapoda</taxon>
        <taxon>Insecta</taxon>
        <taxon>Pterygota</taxon>
        <taxon>Neoptera</taxon>
        <taxon>Endopterygota</taxon>
        <taxon>Lepidoptera</taxon>
        <taxon>Glossata</taxon>
        <taxon>Ditrysia</taxon>
        <taxon>Noctuoidea</taxon>
        <taxon>Noctuidae</taxon>
        <taxon>Amphipyrinae</taxon>
        <taxon>Spodoptera</taxon>
    </lineage>
</organism>
<dbReference type="InterPro" id="IPR036396">
    <property type="entry name" value="Cyt_P450_sf"/>
</dbReference>
<evidence type="ECO:0000256" key="11">
    <source>
        <dbReference type="ARBA" id="ARBA00023004"/>
    </source>
</evidence>
<dbReference type="GO" id="GO:0005506">
    <property type="term" value="F:iron ion binding"/>
    <property type="evidence" value="ECO:0007669"/>
    <property type="project" value="InterPro"/>
</dbReference>
<dbReference type="SUPFAM" id="SSF48264">
    <property type="entry name" value="Cytochrome P450"/>
    <property type="match status" value="2"/>
</dbReference>
<feature type="transmembrane region" description="Helical" evidence="15">
    <location>
        <begin position="6"/>
        <end position="23"/>
    </location>
</feature>
<evidence type="ECO:0000256" key="6">
    <source>
        <dbReference type="ARBA" id="ARBA00022617"/>
    </source>
</evidence>
<dbReference type="GO" id="GO:0020037">
    <property type="term" value="F:heme binding"/>
    <property type="evidence" value="ECO:0007669"/>
    <property type="project" value="InterPro"/>
</dbReference>
<keyword evidence="8" id="KW-0256">Endoplasmic reticulum</keyword>
<evidence type="ECO:0000256" key="5">
    <source>
        <dbReference type="ARBA" id="ARBA00012109"/>
    </source>
</evidence>
<evidence type="ECO:0000256" key="8">
    <source>
        <dbReference type="ARBA" id="ARBA00022824"/>
    </source>
</evidence>
<dbReference type="Pfam" id="PF00067">
    <property type="entry name" value="p450"/>
    <property type="match status" value="2"/>
</dbReference>
<evidence type="ECO:0000256" key="15">
    <source>
        <dbReference type="SAM" id="Phobius"/>
    </source>
</evidence>
<evidence type="ECO:0000256" key="9">
    <source>
        <dbReference type="ARBA" id="ARBA00022848"/>
    </source>
</evidence>
<evidence type="ECO:0000256" key="12">
    <source>
        <dbReference type="ARBA" id="ARBA00023033"/>
    </source>
</evidence>
<comment type="subcellular location">
    <subcellularLocation>
        <location evidence="3">Endoplasmic reticulum membrane</location>
        <topology evidence="3">Peripheral membrane protein</topology>
    </subcellularLocation>
    <subcellularLocation>
        <location evidence="2">Microsome membrane</location>
        <topology evidence="2">Peripheral membrane protein</topology>
    </subcellularLocation>
</comment>
<name>A0A9J7IXT2_SPOLT</name>
<keyword evidence="11" id="KW-0408">Iron</keyword>
<comment type="catalytic activity">
    <reaction evidence="14">
        <text>an organic molecule + reduced [NADPH--hemoprotein reductase] + O2 = an alcohol + oxidized [NADPH--hemoprotein reductase] + H2O + H(+)</text>
        <dbReference type="Rhea" id="RHEA:17149"/>
        <dbReference type="Rhea" id="RHEA-COMP:11964"/>
        <dbReference type="Rhea" id="RHEA-COMP:11965"/>
        <dbReference type="ChEBI" id="CHEBI:15377"/>
        <dbReference type="ChEBI" id="CHEBI:15378"/>
        <dbReference type="ChEBI" id="CHEBI:15379"/>
        <dbReference type="ChEBI" id="CHEBI:30879"/>
        <dbReference type="ChEBI" id="CHEBI:57618"/>
        <dbReference type="ChEBI" id="CHEBI:58210"/>
        <dbReference type="ChEBI" id="CHEBI:142491"/>
        <dbReference type="EC" id="1.14.14.1"/>
    </reaction>
</comment>
<dbReference type="PROSITE" id="PS00086">
    <property type="entry name" value="CYTOCHROME_P450"/>
    <property type="match status" value="2"/>
</dbReference>